<comment type="caution">
    <text evidence="1">The sequence shown here is derived from an EMBL/GenBank/DDBJ whole genome shotgun (WGS) entry which is preliminary data.</text>
</comment>
<proteinExistence type="predicted"/>
<accession>A0ACC1DKT1</accession>
<protein>
    <submittedName>
        <fullName evidence="1">Uncharacterized protein</fullName>
    </submittedName>
</protein>
<reference evidence="1 2" key="1">
    <citation type="journal article" date="2021" name="Front. Genet.">
        <title>Chromosome-Level Genome Assembly Reveals Significant Gene Expansion in the Toll and IMD Signaling Pathways of Dendrolimus kikuchii.</title>
        <authorList>
            <person name="Zhou J."/>
            <person name="Wu P."/>
            <person name="Xiong Z."/>
            <person name="Liu N."/>
            <person name="Zhao N."/>
            <person name="Ji M."/>
            <person name="Qiu Y."/>
            <person name="Yang B."/>
        </authorList>
    </citation>
    <scope>NUCLEOTIDE SEQUENCE [LARGE SCALE GENOMIC DNA]</scope>
    <source>
        <strain evidence="1">Ann1</strain>
    </source>
</reference>
<sequence length="191" mass="21904">MFCCGCLNTEAKLRSLDENLSRALREFLGLKPLQVPDRFLHEYICWTCYVGFMKSIKFKEQCLKARNMVLGMLNVSRESLNTSHMLNFKPNLTQSKVVLTNVGPALETNEDSFFPIIQEIKSEVLDEDTFTDVNETSCNVKINFSEDNKLSNEYGLEDCKDFTQDDEIEPGTISFMTDKELKEEIVVKEGN</sequence>
<keyword evidence="2" id="KW-1185">Reference proteome</keyword>
<dbReference type="Proteomes" id="UP000824533">
    <property type="component" value="Linkage Group LG01"/>
</dbReference>
<evidence type="ECO:0000313" key="2">
    <source>
        <dbReference type="Proteomes" id="UP000824533"/>
    </source>
</evidence>
<evidence type="ECO:0000313" key="1">
    <source>
        <dbReference type="EMBL" id="KAJ0184393.1"/>
    </source>
</evidence>
<dbReference type="EMBL" id="CM034387">
    <property type="protein sequence ID" value="KAJ0184393.1"/>
    <property type="molecule type" value="Genomic_DNA"/>
</dbReference>
<gene>
    <name evidence="1" type="ORF">K1T71_000816</name>
</gene>
<organism evidence="1 2">
    <name type="scientific">Dendrolimus kikuchii</name>
    <dbReference type="NCBI Taxonomy" id="765133"/>
    <lineage>
        <taxon>Eukaryota</taxon>
        <taxon>Metazoa</taxon>
        <taxon>Ecdysozoa</taxon>
        <taxon>Arthropoda</taxon>
        <taxon>Hexapoda</taxon>
        <taxon>Insecta</taxon>
        <taxon>Pterygota</taxon>
        <taxon>Neoptera</taxon>
        <taxon>Endopterygota</taxon>
        <taxon>Lepidoptera</taxon>
        <taxon>Glossata</taxon>
        <taxon>Ditrysia</taxon>
        <taxon>Bombycoidea</taxon>
        <taxon>Lasiocampidae</taxon>
        <taxon>Dendrolimus</taxon>
    </lineage>
</organism>
<name>A0ACC1DKT1_9NEOP</name>